<reference evidence="2" key="2">
    <citation type="journal article" date="2013" name="PLoS Genet.">
        <title>Comparative genome structure, secondary metabolite, and effector coding capacity across Cochliobolus pathogens.</title>
        <authorList>
            <person name="Condon B.J."/>
            <person name="Leng Y."/>
            <person name="Wu D."/>
            <person name="Bushley K.E."/>
            <person name="Ohm R.A."/>
            <person name="Otillar R."/>
            <person name="Martin J."/>
            <person name="Schackwitz W."/>
            <person name="Grimwood J."/>
            <person name="MohdZainudin N."/>
            <person name="Xue C."/>
            <person name="Wang R."/>
            <person name="Manning V.A."/>
            <person name="Dhillon B."/>
            <person name="Tu Z.J."/>
            <person name="Steffenson B.J."/>
            <person name="Salamov A."/>
            <person name="Sun H."/>
            <person name="Lowry S."/>
            <person name="LaButti K."/>
            <person name="Han J."/>
            <person name="Copeland A."/>
            <person name="Lindquist E."/>
            <person name="Barry K."/>
            <person name="Schmutz J."/>
            <person name="Baker S.E."/>
            <person name="Ciuffetti L.M."/>
            <person name="Grigoriev I.V."/>
            <person name="Zhong S."/>
            <person name="Turgeon B.G."/>
        </authorList>
    </citation>
    <scope>NUCLEOTIDE SEQUENCE [LARGE SCALE GENOMIC DNA]</scope>
    <source>
        <strain evidence="2">C4 / ATCC 48331 / race T</strain>
    </source>
</reference>
<evidence type="ECO:0000313" key="2">
    <source>
        <dbReference type="Proteomes" id="UP000012338"/>
    </source>
</evidence>
<reference evidence="1 2" key="1">
    <citation type="journal article" date="2012" name="PLoS Pathog.">
        <title>Diverse lifestyles and strategies of plant pathogenesis encoded in the genomes of eighteen Dothideomycetes fungi.</title>
        <authorList>
            <person name="Ohm R.A."/>
            <person name="Feau N."/>
            <person name="Henrissat B."/>
            <person name="Schoch C.L."/>
            <person name="Horwitz B.A."/>
            <person name="Barry K.W."/>
            <person name="Condon B.J."/>
            <person name="Copeland A.C."/>
            <person name="Dhillon B."/>
            <person name="Glaser F."/>
            <person name="Hesse C.N."/>
            <person name="Kosti I."/>
            <person name="LaButti K."/>
            <person name="Lindquist E.A."/>
            <person name="Lucas S."/>
            <person name="Salamov A.A."/>
            <person name="Bradshaw R.E."/>
            <person name="Ciuffetti L."/>
            <person name="Hamelin R.C."/>
            <person name="Kema G.H.J."/>
            <person name="Lawrence C."/>
            <person name="Scott J.A."/>
            <person name="Spatafora J.W."/>
            <person name="Turgeon B.G."/>
            <person name="de Wit P.J.G.M."/>
            <person name="Zhong S."/>
            <person name="Goodwin S.B."/>
            <person name="Grigoriev I.V."/>
        </authorList>
    </citation>
    <scope>NUCLEOTIDE SEQUENCE [LARGE SCALE GENOMIC DNA]</scope>
    <source>
        <strain evidence="2">C4 / ATCC 48331 / race T</strain>
    </source>
</reference>
<gene>
    <name evidence="1" type="ORF">COCC4DRAFT_80896</name>
</gene>
<evidence type="ECO:0000313" key="1">
    <source>
        <dbReference type="EMBL" id="ENI05977.1"/>
    </source>
</evidence>
<protein>
    <submittedName>
        <fullName evidence="1">Uncharacterized protein</fullName>
    </submittedName>
</protein>
<dbReference type="Proteomes" id="UP000012338">
    <property type="component" value="Unassembled WGS sequence"/>
</dbReference>
<dbReference type="RefSeq" id="XP_014079886.1">
    <property type="nucleotide sequence ID" value="XM_014224411.1"/>
</dbReference>
<proteinExistence type="predicted"/>
<keyword evidence="2" id="KW-1185">Reference proteome</keyword>
<dbReference type="AlphaFoldDB" id="N4XLF9"/>
<dbReference type="EMBL" id="KB733453">
    <property type="protein sequence ID" value="ENI05977.1"/>
    <property type="molecule type" value="Genomic_DNA"/>
</dbReference>
<dbReference type="HOGENOM" id="CLU_1384039_0_0_1"/>
<dbReference type="OrthoDB" id="3694042at2759"/>
<name>N4XLF9_COCH4</name>
<sequence length="197" mass="21299">MAAAPLATVAENQFPIGKNEWMAAPPCPINTPNYPAPQHAHHTFCLSKRLPFPRHHHHLVARAFAVCRAFRYFALDAYLASTWSFGAQHCAAQCGKCCFCCCHGLCQDPVTESAAIAATQNLLFIARRSTWGLPAPYLSTGPNSQSASSLPCLPRLSGFAAAVQDLGAAACTRPRQRTLVHHSHAPPSALFCLRILP</sequence>
<dbReference type="GeneID" id="25848270"/>
<organism evidence="1 2">
    <name type="scientific">Cochliobolus heterostrophus (strain C4 / ATCC 48331 / race T)</name>
    <name type="common">Southern corn leaf blight fungus</name>
    <name type="synonym">Bipolaris maydis</name>
    <dbReference type="NCBI Taxonomy" id="665024"/>
    <lineage>
        <taxon>Eukaryota</taxon>
        <taxon>Fungi</taxon>
        <taxon>Dikarya</taxon>
        <taxon>Ascomycota</taxon>
        <taxon>Pezizomycotina</taxon>
        <taxon>Dothideomycetes</taxon>
        <taxon>Pleosporomycetidae</taxon>
        <taxon>Pleosporales</taxon>
        <taxon>Pleosporineae</taxon>
        <taxon>Pleosporaceae</taxon>
        <taxon>Bipolaris</taxon>
    </lineage>
</organism>
<accession>N4XLF9</accession>